<accession>A0A0A8J9T0</accession>
<feature type="transmembrane region" description="Helical" evidence="6">
    <location>
        <begin position="401"/>
        <end position="420"/>
    </location>
</feature>
<gene>
    <name evidence="7" type="primary">wzx</name>
</gene>
<keyword evidence="5 6" id="KW-0472">Membrane</keyword>
<feature type="transmembrane region" description="Helical" evidence="6">
    <location>
        <begin position="40"/>
        <end position="61"/>
    </location>
</feature>
<dbReference type="EMBL" id="AB897511">
    <property type="protein sequence ID" value="BAQ02760.1"/>
    <property type="molecule type" value="Genomic_DNA"/>
</dbReference>
<feature type="transmembrane region" description="Helical" evidence="6">
    <location>
        <begin position="82"/>
        <end position="110"/>
    </location>
</feature>
<evidence type="ECO:0000256" key="3">
    <source>
        <dbReference type="ARBA" id="ARBA00022692"/>
    </source>
</evidence>
<dbReference type="AlphaFoldDB" id="A0A0A8J9T0"/>
<name>A0A0A8J9T0_KLEPN</name>
<dbReference type="PANTHER" id="PTHR30250:SF26">
    <property type="entry name" value="PSMA PROTEIN"/>
    <property type="match status" value="1"/>
</dbReference>
<evidence type="ECO:0000256" key="1">
    <source>
        <dbReference type="ARBA" id="ARBA00004651"/>
    </source>
</evidence>
<feature type="transmembrane region" description="Helical" evidence="6">
    <location>
        <begin position="186"/>
        <end position="210"/>
    </location>
</feature>
<organism evidence="7">
    <name type="scientific">Klebsiella pneumoniae</name>
    <dbReference type="NCBI Taxonomy" id="573"/>
    <lineage>
        <taxon>Bacteria</taxon>
        <taxon>Pseudomonadati</taxon>
        <taxon>Pseudomonadota</taxon>
        <taxon>Gammaproteobacteria</taxon>
        <taxon>Enterobacterales</taxon>
        <taxon>Enterobacteriaceae</taxon>
        <taxon>Klebsiella/Raoultella group</taxon>
        <taxon>Klebsiella</taxon>
        <taxon>Klebsiella pneumoniae complex</taxon>
    </lineage>
</organism>
<evidence type="ECO:0000256" key="2">
    <source>
        <dbReference type="ARBA" id="ARBA00022475"/>
    </source>
</evidence>
<feature type="transmembrane region" description="Helical" evidence="6">
    <location>
        <begin position="377"/>
        <end position="395"/>
    </location>
</feature>
<dbReference type="RefSeq" id="WP_075395068.1">
    <property type="nucleotide sequence ID" value="NZ_CABWPO010000001.1"/>
</dbReference>
<dbReference type="PANTHER" id="PTHR30250">
    <property type="entry name" value="PST FAMILY PREDICTED COLANIC ACID TRANSPORTER"/>
    <property type="match status" value="1"/>
</dbReference>
<reference evidence="7" key="2">
    <citation type="journal article" date="2014" name="Antimicrob. Agents Chemother.">
        <title>Identification of capsular types in carbapenem-resistant Klebsiella pneumoniae strains by wzc sequencing and implications in capsule depolymerase treatment.</title>
        <authorList>
            <person name="Pan Y.-J."/>
            <person name="Lin T.-L."/>
            <person name="Lin Y.-T."/>
            <person name="Su P.-A."/>
            <person name="Chen C.-T."/>
            <person name="Hsieh P.-F."/>
            <person name="Hsu C.-R."/>
            <person name="Chen C.-C."/>
            <person name="Hsieh Y.-C."/>
            <person name="Wang J.-T."/>
        </authorList>
    </citation>
    <scope>NUCLEOTIDE SEQUENCE</scope>
    <source>
        <strain evidence="7">NCTC 8172</strain>
    </source>
</reference>
<dbReference type="InterPro" id="IPR050833">
    <property type="entry name" value="Poly_Biosynth_Transport"/>
</dbReference>
<feature type="transmembrane region" description="Helical" evidence="6">
    <location>
        <begin position="126"/>
        <end position="144"/>
    </location>
</feature>
<comment type="subcellular location">
    <subcellularLocation>
        <location evidence="1">Cell membrane</location>
        <topology evidence="1">Multi-pass membrane protein</topology>
    </subcellularLocation>
</comment>
<evidence type="ECO:0000256" key="5">
    <source>
        <dbReference type="ARBA" id="ARBA00023136"/>
    </source>
</evidence>
<protein>
    <submittedName>
        <fullName evidence="7">Flippase</fullName>
    </submittedName>
</protein>
<keyword evidence="4 6" id="KW-1133">Transmembrane helix</keyword>
<proteinExistence type="predicted"/>
<keyword evidence="3 6" id="KW-0812">Transmembrane</keyword>
<evidence type="ECO:0000256" key="6">
    <source>
        <dbReference type="SAM" id="Phobius"/>
    </source>
</evidence>
<evidence type="ECO:0000256" key="4">
    <source>
        <dbReference type="ARBA" id="ARBA00022989"/>
    </source>
</evidence>
<feature type="transmembrane region" description="Helical" evidence="6">
    <location>
        <begin position="341"/>
        <end position="365"/>
    </location>
</feature>
<evidence type="ECO:0000313" key="7">
    <source>
        <dbReference type="EMBL" id="BAQ02760.1"/>
    </source>
</evidence>
<feature type="transmembrane region" description="Helical" evidence="6">
    <location>
        <begin position="310"/>
        <end position="335"/>
    </location>
</feature>
<feature type="transmembrane region" description="Helical" evidence="6">
    <location>
        <begin position="432"/>
        <end position="454"/>
    </location>
</feature>
<keyword evidence="2" id="KW-1003">Cell membrane</keyword>
<reference evidence="7" key="1">
    <citation type="submission" date="2013-12" db="EMBL/GenBank/DDBJ databases">
        <authorList>
            <person name="Pan Y."/>
        </authorList>
    </citation>
    <scope>NUCLEOTIDE SEQUENCE</scope>
    <source>
        <strain evidence="7">NCTC 8172</strain>
    </source>
</reference>
<feature type="transmembrane region" description="Helical" evidence="6">
    <location>
        <begin position="12"/>
        <end position="28"/>
    </location>
</feature>
<dbReference type="GO" id="GO:0005886">
    <property type="term" value="C:plasma membrane"/>
    <property type="evidence" value="ECO:0007669"/>
    <property type="project" value="UniProtKB-SubCell"/>
</dbReference>
<feature type="transmembrane region" description="Helical" evidence="6">
    <location>
        <begin position="156"/>
        <end position="180"/>
    </location>
</feature>
<feature type="transmembrane region" description="Helical" evidence="6">
    <location>
        <begin position="466"/>
        <end position="488"/>
    </location>
</feature>
<sequence>MSGKKVAKNAFMLYIRMSIMLLVNLYMSRVVLNTLGVTDFGIYNVTGGVVLMFSFISNTMASASQRFFSYEIGKGNSEKLKGLFSATFIIYLSFAIIIFILAETIGYWFVSNHLNIPAERYDAAKFVYHASIFTFIFTIIRVPFTSFIIAKERMSFFAWSSIIEALLKLCLAFTIVYISFDKLELYALLMLFVSVVITFWYYIFCKLAFIETKLMLVKEKKIFSELTSYAGWNSFTSIANIMVDQGINITLNIFFGPVVNAARSISYQIKAQVTTFVGNVQMAANPHIIKLYAEGKYNEMENIVLLSSRVTYYFMFVVALPFLLETDIILKWWLINIPPHTVLFCQLVIVNILIETISGTVTSAIQATGKIRKYQTIVGCILLTSVPLAYMLLSFGLSPEITVILTCILSLICVAVRLLIYRELLKTRITIYFKKVIFSCMSVSIIASVIPILAKNYLLEGQGVVSFIFISMLCLICTITTIIIIGITNEERAFLFNKFLKILKKKG</sequence>